<keyword evidence="2" id="KW-1185">Reference proteome</keyword>
<gene>
    <name evidence="1" type="ORF">UFB30_01450</name>
</gene>
<evidence type="ECO:0000313" key="2">
    <source>
        <dbReference type="Proteomes" id="UP001292084"/>
    </source>
</evidence>
<accession>A0ABU5KIV8</accession>
<sequence length="1035" mass="119429">MIWFSKSHTELNISIIDYTVPDEKYREHHSLTWLLNHYHYQKSDGTEFNEENDYIGLKTDEQAESVDNYLFPSSLTGKDLIYIADTYGVYESDLPWSPDGEATPGSSDLIEGGLKQEDWSLIKNQVLSEDTDLVMEFNSFASPTSDNVKQDVMEFIKADWTGWIGRYFPSLEGDEVPSWMIDHYETSQGDWQYEGEGFILLNESSDSILVLDQNDFDETAIRLNFTEKGKELFDLEESPGYRYWFDILIPQDEGDVAAWYDWSPSSSGSAKLKEAGLPEQFPAVLHHTKQQANITYFAGDYADIESLPSYFQVSGMATVQKWLSPETFSPDKSFFWRTAAPMINKTFDLASETSDSASVQDSAKETQASINDISYPARINEQQYEVYRGSEWQPITIKGVNMGMGKPGYFPGEAAITREEYDRWFDMIGEMNANTVRVYTLHPPAFYDSLAAYNEQAEEPIYLMHGVWADEEPLEETLDAFNEESTQAFREEIQHITDAIHGNANIDHVPGHASGVYRSDVSQYVIGWMIGIEWYPLMVDQMKSQYPDMEDFTGKYISTENAEPMEIWLAEQFEYLIEYELEEYKSMRPLSFTNWVTTDNLEHPAEPSEQEDLATVDPNHISVSGDLTEVGMFASYHVYPYYPDFLNLEEKYTEYIDHRGEPNNYAGYLADLKASHDLPILIAEFGIPASRGKTHENPFGWNQGFIEETEQGEILTSLYEDILHLDMLGGLVFTWQDEWFKRTWNTMDYDNPDRRPYWSNAQTNEQQFGLLSFDRHLGRINGEADEEAKSLGQYSDLIKELKVLHDERYLYLQLAVPELSDTFFKDQWLDLYFSIRPDKGIETGKGPADFRARFKGKEADLEVAGDYDTFYFDYATTLDMIPDNEEPDEFHPIRLALNKAFIRPDTNELMPFDSYETGALKFGIGDPDHEEYDSLSDYYYTDDGLLEIRIPWMLLNAKDPSQREFTGDIQQDGLTSSIEIDAIDISAAIISSNDQEMIEQTPFEPYTWEKWDIPQSEERLKDSYYILQELFKSSE</sequence>
<name>A0ABU5KIV8_9BACL</name>
<evidence type="ECO:0000313" key="1">
    <source>
        <dbReference type="EMBL" id="MDZ5710861.1"/>
    </source>
</evidence>
<protein>
    <recommendedName>
        <fullName evidence="3">Glycoside hydrolase family 2 catalytic domain-containing protein</fullName>
    </recommendedName>
</protein>
<dbReference type="EMBL" id="JAXQNN010000001">
    <property type="protein sequence ID" value="MDZ5710861.1"/>
    <property type="molecule type" value="Genomic_DNA"/>
</dbReference>
<dbReference type="SUPFAM" id="SSF51445">
    <property type="entry name" value="(Trans)glycosidases"/>
    <property type="match status" value="1"/>
</dbReference>
<dbReference type="Gene3D" id="3.20.20.80">
    <property type="entry name" value="Glycosidases"/>
    <property type="match status" value="2"/>
</dbReference>
<dbReference type="Proteomes" id="UP001292084">
    <property type="component" value="Unassembled WGS sequence"/>
</dbReference>
<reference evidence="1 2" key="1">
    <citation type="submission" date="2023-12" db="EMBL/GenBank/DDBJ databases">
        <title>Jeotgalibacillus haloalkaliphilus sp. nov., a novel salt-tolerant bacteria, isolated from the estuary of the Fenhe River into the Yellow River.</title>
        <authorList>
            <person name="Li Y."/>
        </authorList>
    </citation>
    <scope>NUCLEOTIDE SEQUENCE [LARGE SCALE GENOMIC DNA]</scope>
    <source>
        <strain evidence="1 2">HH7-29</strain>
    </source>
</reference>
<dbReference type="InterPro" id="IPR017853">
    <property type="entry name" value="GH"/>
</dbReference>
<comment type="caution">
    <text evidence="1">The sequence shown here is derived from an EMBL/GenBank/DDBJ whole genome shotgun (WGS) entry which is preliminary data.</text>
</comment>
<proteinExistence type="predicted"/>
<evidence type="ECO:0008006" key="3">
    <source>
        <dbReference type="Google" id="ProtNLM"/>
    </source>
</evidence>
<organism evidence="1 2">
    <name type="scientific">Jeotgalibacillus haloalkalitolerans</name>
    <dbReference type="NCBI Taxonomy" id="3104292"/>
    <lineage>
        <taxon>Bacteria</taxon>
        <taxon>Bacillati</taxon>
        <taxon>Bacillota</taxon>
        <taxon>Bacilli</taxon>
        <taxon>Bacillales</taxon>
        <taxon>Caryophanaceae</taxon>
        <taxon>Jeotgalibacillus</taxon>
    </lineage>
</organism>